<keyword evidence="1 3" id="KW-0732">Signal</keyword>
<evidence type="ECO:0000313" key="6">
    <source>
        <dbReference type="Proteomes" id="UP001304300"/>
    </source>
</evidence>
<dbReference type="PANTHER" id="PTHR15127:SF32">
    <property type="entry name" value="HEAVYWEIGHT, ISOFORM A"/>
    <property type="match status" value="1"/>
</dbReference>
<organism evidence="5 6">
    <name type="scientific">Rubellicoccus peritrichatus</name>
    <dbReference type="NCBI Taxonomy" id="3080537"/>
    <lineage>
        <taxon>Bacteria</taxon>
        <taxon>Pseudomonadati</taxon>
        <taxon>Verrucomicrobiota</taxon>
        <taxon>Opitutia</taxon>
        <taxon>Puniceicoccales</taxon>
        <taxon>Cerasicoccaceae</taxon>
        <taxon>Rubellicoccus</taxon>
    </lineage>
</organism>
<proteinExistence type="predicted"/>
<evidence type="ECO:0000256" key="1">
    <source>
        <dbReference type="ARBA" id="ARBA00022729"/>
    </source>
</evidence>
<dbReference type="Pfam" id="PF12951">
    <property type="entry name" value="PATR"/>
    <property type="match status" value="4"/>
</dbReference>
<dbReference type="RefSeq" id="WP_317831194.1">
    <property type="nucleotide sequence ID" value="NZ_CP136920.1"/>
</dbReference>
<dbReference type="NCBIfam" id="TIGR02601">
    <property type="entry name" value="autotrns_rpt"/>
    <property type="match status" value="4"/>
</dbReference>
<feature type="domain" description="Pesticidal crystal protein Cry22Aa Ig-like" evidence="4">
    <location>
        <begin position="1040"/>
        <end position="1112"/>
    </location>
</feature>
<accession>A0AAQ3L5N8</accession>
<feature type="domain" description="Pesticidal crystal protein Cry22Aa Ig-like" evidence="4">
    <location>
        <begin position="883"/>
        <end position="952"/>
    </location>
</feature>
<evidence type="ECO:0000256" key="3">
    <source>
        <dbReference type="SAM" id="SignalP"/>
    </source>
</evidence>
<dbReference type="KEGG" id="puo:RZN69_11990"/>
<feature type="domain" description="Pesticidal crystal protein Cry22Aa Ig-like" evidence="4">
    <location>
        <begin position="802"/>
        <end position="874"/>
    </location>
</feature>
<dbReference type="InterPro" id="IPR011050">
    <property type="entry name" value="Pectin_lyase_fold/virulence"/>
</dbReference>
<feature type="domain" description="Pesticidal crystal protein Cry22Aa Ig-like" evidence="4">
    <location>
        <begin position="1121"/>
        <end position="1192"/>
    </location>
</feature>
<dbReference type="InterPro" id="IPR013783">
    <property type="entry name" value="Ig-like_fold"/>
</dbReference>
<dbReference type="InterPro" id="IPR013425">
    <property type="entry name" value="Autotrns_rpt"/>
</dbReference>
<feature type="chain" id="PRO_5043010721" evidence="3">
    <location>
        <begin position="25"/>
        <end position="1787"/>
    </location>
</feature>
<dbReference type="Gene3D" id="2.60.40.10">
    <property type="entry name" value="Immunoglobulins"/>
    <property type="match status" value="5"/>
</dbReference>
<sequence length="1787" mass="185913">MKLFTLSKLVALAPIVLIINSVFAASESLSTYYWNGVNGGKWGTGSNWFNDCQGYISTVPDWYDDLSNDLNPFDEDELDCNDDSPGSDREAYFYAWFSTSVNVDLDGNRSINDLTIEMDAGESAQIGQSAGDYKLTINRQLYIDSFTSQGLSNSSYRTLDIYSDVEFPDTNQFQSDIIMGGYSRLRFHGELEGSQKISIIAGLPTSEIQFKGGTDNYTGTDFSITGSHLIIADGEGLTLGAVVLSNSDAIITVNEASTFGGLNFAGTLNINDDLTIGSANEDMPTHFAAHLQTYNGSGDLIKTGTGTHTLKGDASSWTGDLRVEEGTVVLSGYFNATTTNDVVPDGSKVTVLSGATLEVEDPEELGGIEGGGTVQLDADLTIGKDNQNHNFSGGLAGSSDLIKEGGGRQTLSGNNNSFSGEIHIQSETIIASGGSSLPDASLVNVASSGTLNPVSDESLGSISGTGIIDLDGDLTVGVDNSNSTFSGTLTGASDLIKGGSGSLTVNASTSSFTGALGLSGGTLKLDGNDVLSDSAAFDVPSGTTLQIEATSFQSAGGLSGAGTLNVLGAFFMGYNNSETTFSGVISGDGEFAKLGNSTLHLSGTNTFAGDFSVLDGRVLLTSTGSLSSAANLIIDGNLNVDAHSSGYTIASGQTLAGSGSINGDIILASGSTMAPGNSAGAFETHDAATISGGFTYEWEVIDWEEDGGIGWDEWNHNDLTINATSANKWTIKILGSTVSNFSEAAKSFNIINDGSGGITGFDASAITIDATDFPGSGTWSVSEDSDNIYLDYTAPDTDGPVITLAGDAVMTVECGDTYTEPATTTAFDIGDNANVSVTISGSVDTTTVGQYILSYDAQDSSSNAAVTVTRTVNVVDTTAPVVTITGGNTMTLECNVDTFTAPSTTLTDNCDTGLTATTSDTVDVTTLGDYDVVFSATDNAGNTGTATLTVSVVDTTSPVISLTGNASITLECGVDTYTEQGATANDACDSNVSVIIGGDAVNTSELGTYTVTYNATDSSGNNAIQVSRTVIVQDTTAPVLTLNGDNPMTVECTLEYYSEPGVTVTEACDQNLLPVIGGDTVDRRTKGTYIVTYNSTDSSGNVADTVTRTVYVVDTTAPQMTLYGAPSVSIPIGGTFSDSGAAANDACDGDLSSSIVVDTSNINNNAYGSYEVTYSATDAEGNTGITTRQVLVTGDATWTGTSSEEWIEPLNWNLGSVQPGAISTVTFPASPTRFTVDLSTNPSALELIFNSTSNYTLNDGTLTVASGDITVSSTSGSHTINSGLDFMADATIDIAGTSTLTFAGAISTTENLTKQGSGNLYISNSLIGAFEIDVDAGSLFFTDATDINDMLINIASGATLDLSNVSGGYTTESNMFAGSGDINGSLTLRSLAIIAPGNSAGQLTTDDLSFEDQSTYEWEISDWTGSSGTDWDHIDSSGTVSFSGLTTIKISQDSLANFDNTTQSFEILSASTVSGFSSLDFELDDSEFTSGSGAWSISSENNKVLLTYSVPGAPVTAGQVTVEGDDSETVVIEGDFSGDTITVTGPASITEPIIVTLEFDSEQIDLSSTDLNVQMPQPGQMDIMLDSFFGTSATINIIAVDDPIDEGDHTSSITVSVIEAIGEPQQGTFIVSIIDNDTPYALWALANGFTLNDNDGYSLDSDNDFIPNIHEFAFDLDVSNYNTLSDILFTSFTEISNQDYYTVTFATRSPATFAGTSNPTAEVDGISYTLQGSSNLADFTNIDFTEITPAVTSGLPTLSAEYEYHTFRVTSDSIGTAFIRLNVEASE</sequence>
<dbReference type="InterPro" id="IPR032179">
    <property type="entry name" value="Cry22Aa_Ig-like"/>
</dbReference>
<evidence type="ECO:0000313" key="5">
    <source>
        <dbReference type="EMBL" id="WOO39336.1"/>
    </source>
</evidence>
<gene>
    <name evidence="5" type="ORF">RZN69_11990</name>
</gene>
<feature type="domain" description="Pesticidal crystal protein Cry22Aa Ig-like" evidence="4">
    <location>
        <begin position="960"/>
        <end position="1032"/>
    </location>
</feature>
<feature type="signal peptide" evidence="3">
    <location>
        <begin position="1"/>
        <end position="24"/>
    </location>
</feature>
<dbReference type="PANTHER" id="PTHR15127">
    <property type="entry name" value="HEAVYWEIGHT, ISOFORM A"/>
    <property type="match status" value="1"/>
</dbReference>
<dbReference type="EMBL" id="CP136920">
    <property type="protein sequence ID" value="WOO39336.1"/>
    <property type="molecule type" value="Genomic_DNA"/>
</dbReference>
<keyword evidence="2" id="KW-0727">SH2 domain</keyword>
<keyword evidence="6" id="KW-1185">Reference proteome</keyword>
<dbReference type="GO" id="GO:0001784">
    <property type="term" value="F:phosphotyrosine residue binding"/>
    <property type="evidence" value="ECO:0007669"/>
    <property type="project" value="TreeGrafter"/>
</dbReference>
<dbReference type="Pfam" id="PF16403">
    <property type="entry name" value="Bact_surface_Ig-like"/>
    <property type="match status" value="5"/>
</dbReference>
<protein>
    <submittedName>
        <fullName evidence="5">DUF5011 domain-containing protein</fullName>
    </submittedName>
</protein>
<reference evidence="5 6" key="1">
    <citation type="submission" date="2023-10" db="EMBL/GenBank/DDBJ databases">
        <title>Rubellicoccus peritrichatus gen. nov., sp. nov., isolated from an algae of coral reef tank.</title>
        <authorList>
            <person name="Luo J."/>
        </authorList>
    </citation>
    <scope>NUCLEOTIDE SEQUENCE [LARGE SCALE GENOMIC DNA]</scope>
    <source>
        <strain evidence="5 6">CR14</strain>
    </source>
</reference>
<dbReference type="SUPFAM" id="SSF51126">
    <property type="entry name" value="Pectin lyase-like"/>
    <property type="match status" value="2"/>
</dbReference>
<evidence type="ECO:0000259" key="4">
    <source>
        <dbReference type="Pfam" id="PF16403"/>
    </source>
</evidence>
<evidence type="ECO:0000256" key="2">
    <source>
        <dbReference type="ARBA" id="ARBA00022999"/>
    </source>
</evidence>
<name>A0AAQ3L5N8_9BACT</name>
<dbReference type="Proteomes" id="UP001304300">
    <property type="component" value="Chromosome"/>
</dbReference>
<dbReference type="InterPro" id="IPR051846">
    <property type="entry name" value="SH2_domain_adapters"/>
</dbReference>